<dbReference type="Pfam" id="PF11967">
    <property type="entry name" value="RecO_N"/>
    <property type="match status" value="1"/>
</dbReference>
<reference evidence="5 6" key="1">
    <citation type="journal article" date="2016" name="Nat. Commun.">
        <title>Thousands of microbial genomes shed light on interconnected biogeochemical processes in an aquifer system.</title>
        <authorList>
            <person name="Anantharaman K."/>
            <person name="Brown C.T."/>
            <person name="Hug L.A."/>
            <person name="Sharon I."/>
            <person name="Castelle C.J."/>
            <person name="Probst A.J."/>
            <person name="Thomas B.C."/>
            <person name="Singh A."/>
            <person name="Wilkins M.J."/>
            <person name="Karaoz U."/>
            <person name="Brodie E.L."/>
            <person name="Williams K.H."/>
            <person name="Hubbard S.S."/>
            <person name="Banfield J.F."/>
        </authorList>
    </citation>
    <scope>NUCLEOTIDE SEQUENCE [LARGE SCALE GENOMIC DNA]</scope>
</reference>
<proteinExistence type="predicted"/>
<dbReference type="GO" id="GO:0006302">
    <property type="term" value="P:double-strand break repair"/>
    <property type="evidence" value="ECO:0007669"/>
    <property type="project" value="TreeGrafter"/>
</dbReference>
<evidence type="ECO:0000313" key="6">
    <source>
        <dbReference type="Proteomes" id="UP000179230"/>
    </source>
</evidence>
<gene>
    <name evidence="5" type="ORF">A2592_02475</name>
</gene>
<dbReference type="GO" id="GO:0006310">
    <property type="term" value="P:DNA recombination"/>
    <property type="evidence" value="ECO:0007669"/>
    <property type="project" value="UniProtKB-KW"/>
</dbReference>
<name>A0A1F6FPP0_9BACT</name>
<evidence type="ECO:0000256" key="1">
    <source>
        <dbReference type="ARBA" id="ARBA00022763"/>
    </source>
</evidence>
<dbReference type="InterPro" id="IPR003717">
    <property type="entry name" value="RecO"/>
</dbReference>
<evidence type="ECO:0000313" key="5">
    <source>
        <dbReference type="EMBL" id="OGG87828.1"/>
    </source>
</evidence>
<keyword evidence="2" id="KW-0233">DNA recombination</keyword>
<sequence>MSYQTYTTEAMVCGSYANNTADKSFLLFTKRAGMIYATARSVREERSRQRYALQDFSLVSVSLVHGKSGWRIGSVEARGNIFSIATTRSERGSIVRLVKMLRRFVQGEEPHPELYEEFLHSLDYLSIIPDTERPTLEKLLMVRLLYLLGYIAPPAEIKLLLEHSLESLDILTIKSQINSIERLLENAQTVSHL</sequence>
<dbReference type="EMBL" id="MFMT01000040">
    <property type="protein sequence ID" value="OGG87828.1"/>
    <property type="molecule type" value="Genomic_DNA"/>
</dbReference>
<keyword evidence="1" id="KW-0227">DNA damage</keyword>
<dbReference type="Pfam" id="PF02565">
    <property type="entry name" value="RecO_C"/>
    <property type="match status" value="1"/>
</dbReference>
<evidence type="ECO:0000259" key="4">
    <source>
        <dbReference type="Pfam" id="PF11967"/>
    </source>
</evidence>
<dbReference type="PANTHER" id="PTHR33991">
    <property type="entry name" value="DNA REPAIR PROTEIN RECO"/>
    <property type="match status" value="1"/>
</dbReference>
<dbReference type="PANTHER" id="PTHR33991:SF1">
    <property type="entry name" value="DNA REPAIR PROTEIN RECO"/>
    <property type="match status" value="1"/>
</dbReference>
<dbReference type="SUPFAM" id="SSF50249">
    <property type="entry name" value="Nucleic acid-binding proteins"/>
    <property type="match status" value="1"/>
</dbReference>
<dbReference type="InterPro" id="IPR012340">
    <property type="entry name" value="NA-bd_OB-fold"/>
</dbReference>
<protein>
    <recommendedName>
        <fullName evidence="4">DNA replication/recombination mediator RecO N-terminal domain-containing protein</fullName>
    </recommendedName>
</protein>
<dbReference type="Proteomes" id="UP000179230">
    <property type="component" value="Unassembled WGS sequence"/>
</dbReference>
<dbReference type="GO" id="GO:0043590">
    <property type="term" value="C:bacterial nucleoid"/>
    <property type="evidence" value="ECO:0007669"/>
    <property type="project" value="TreeGrafter"/>
</dbReference>
<feature type="domain" description="DNA replication/recombination mediator RecO N-terminal" evidence="4">
    <location>
        <begin position="5"/>
        <end position="66"/>
    </location>
</feature>
<dbReference type="InterPro" id="IPR022572">
    <property type="entry name" value="DNA_rep/recomb_RecO_N"/>
</dbReference>
<evidence type="ECO:0000256" key="3">
    <source>
        <dbReference type="ARBA" id="ARBA00023204"/>
    </source>
</evidence>
<evidence type="ECO:0000256" key="2">
    <source>
        <dbReference type="ARBA" id="ARBA00023172"/>
    </source>
</evidence>
<organism evidence="5 6">
    <name type="scientific">Candidatus Kaiserbacteria bacterium RIFOXYD1_FULL_42_15</name>
    <dbReference type="NCBI Taxonomy" id="1798532"/>
    <lineage>
        <taxon>Bacteria</taxon>
        <taxon>Candidatus Kaiseribacteriota</taxon>
    </lineage>
</organism>
<dbReference type="AlphaFoldDB" id="A0A1F6FPP0"/>
<comment type="caution">
    <text evidence="5">The sequence shown here is derived from an EMBL/GenBank/DDBJ whole genome shotgun (WGS) entry which is preliminary data.</text>
</comment>
<keyword evidence="3" id="KW-0234">DNA repair</keyword>
<dbReference type="Gene3D" id="2.40.50.140">
    <property type="entry name" value="Nucleic acid-binding proteins"/>
    <property type="match status" value="1"/>
</dbReference>
<accession>A0A1F6FPP0</accession>